<dbReference type="OMA" id="IVIMAEP"/>
<feature type="transmembrane region" description="Helical" evidence="1">
    <location>
        <begin position="87"/>
        <end position="120"/>
    </location>
</feature>
<feature type="signal peptide" evidence="2">
    <location>
        <begin position="1"/>
        <end position="31"/>
    </location>
</feature>
<dbReference type="OrthoDB" id="2800435at2759"/>
<dbReference type="EMBL" id="KB467909">
    <property type="protein sequence ID" value="PCH37112.1"/>
    <property type="molecule type" value="Genomic_DNA"/>
</dbReference>
<feature type="chain" id="PRO_5013763104" evidence="2">
    <location>
        <begin position="32"/>
        <end position="229"/>
    </location>
</feature>
<proteinExistence type="predicted"/>
<evidence type="ECO:0000256" key="2">
    <source>
        <dbReference type="SAM" id="SignalP"/>
    </source>
</evidence>
<keyword evidence="1" id="KW-0472">Membrane</keyword>
<keyword evidence="1" id="KW-1133">Transmembrane helix</keyword>
<evidence type="ECO:0000313" key="3">
    <source>
        <dbReference type="EMBL" id="PCH37112.1"/>
    </source>
</evidence>
<sequence>KYMWRGRFVWTRVLFWMVRVHLLYETGRLDATPLDASLFVPVTGTDLIDSCTFWFKWFLYANIVTRVTISGILIMRVYVMYGCRRDLLIILCTLFVVELIAETVIFVESLLFVLALVKFIQQLRPETHTPRLMAVLLMDSLLYFIGALCAILINFIAWMNEVQLDMSVHRLTVAVNSLLGCHMLVRPIRLKRLQSILVTLTAEHPKRRKNSPPILYNRSVGIVARGHDV</sequence>
<reference evidence="3 4" key="1">
    <citation type="journal article" date="2012" name="Science">
        <title>The Paleozoic origin of enzymatic lignin decomposition reconstructed from 31 fungal genomes.</title>
        <authorList>
            <person name="Floudas D."/>
            <person name="Binder M."/>
            <person name="Riley R."/>
            <person name="Barry K."/>
            <person name="Blanchette R.A."/>
            <person name="Henrissat B."/>
            <person name="Martinez A.T."/>
            <person name="Otillar R."/>
            <person name="Spatafora J.W."/>
            <person name="Yadav J.S."/>
            <person name="Aerts A."/>
            <person name="Benoit I."/>
            <person name="Boyd A."/>
            <person name="Carlson A."/>
            <person name="Copeland A."/>
            <person name="Coutinho P.M."/>
            <person name="de Vries R.P."/>
            <person name="Ferreira P."/>
            <person name="Findley K."/>
            <person name="Foster B."/>
            <person name="Gaskell J."/>
            <person name="Glotzer D."/>
            <person name="Gorecki P."/>
            <person name="Heitman J."/>
            <person name="Hesse C."/>
            <person name="Hori C."/>
            <person name="Igarashi K."/>
            <person name="Jurgens J.A."/>
            <person name="Kallen N."/>
            <person name="Kersten P."/>
            <person name="Kohler A."/>
            <person name="Kuees U."/>
            <person name="Kumar T.K.A."/>
            <person name="Kuo A."/>
            <person name="LaButti K."/>
            <person name="Larrondo L.F."/>
            <person name="Lindquist E."/>
            <person name="Ling A."/>
            <person name="Lombard V."/>
            <person name="Lucas S."/>
            <person name="Lundell T."/>
            <person name="Martin R."/>
            <person name="McLaughlin D.J."/>
            <person name="Morgenstern I."/>
            <person name="Morin E."/>
            <person name="Murat C."/>
            <person name="Nagy L.G."/>
            <person name="Nolan M."/>
            <person name="Ohm R.A."/>
            <person name="Patyshakuliyeva A."/>
            <person name="Rokas A."/>
            <person name="Ruiz-Duenas F.J."/>
            <person name="Sabat G."/>
            <person name="Salamov A."/>
            <person name="Samejima M."/>
            <person name="Schmutz J."/>
            <person name="Slot J.C."/>
            <person name="St John F."/>
            <person name="Stenlid J."/>
            <person name="Sun H."/>
            <person name="Sun S."/>
            <person name="Syed K."/>
            <person name="Tsang A."/>
            <person name="Wiebenga A."/>
            <person name="Young D."/>
            <person name="Pisabarro A."/>
            <person name="Eastwood D.C."/>
            <person name="Martin F."/>
            <person name="Cullen D."/>
            <person name="Grigoriev I.V."/>
            <person name="Hibbett D.S."/>
        </authorList>
    </citation>
    <scope>NUCLEOTIDE SEQUENCE [LARGE SCALE GENOMIC DNA]</scope>
    <source>
        <strain evidence="3 4">MD-104</strain>
    </source>
</reference>
<name>A0A2H3J4D0_WOLCO</name>
<dbReference type="AlphaFoldDB" id="A0A2H3J4D0"/>
<organism evidence="3 4">
    <name type="scientific">Wolfiporia cocos (strain MD-104)</name>
    <name type="common">Brown rot fungus</name>
    <dbReference type="NCBI Taxonomy" id="742152"/>
    <lineage>
        <taxon>Eukaryota</taxon>
        <taxon>Fungi</taxon>
        <taxon>Dikarya</taxon>
        <taxon>Basidiomycota</taxon>
        <taxon>Agaricomycotina</taxon>
        <taxon>Agaricomycetes</taxon>
        <taxon>Polyporales</taxon>
        <taxon>Phaeolaceae</taxon>
        <taxon>Wolfiporia</taxon>
    </lineage>
</organism>
<evidence type="ECO:0000256" key="1">
    <source>
        <dbReference type="SAM" id="Phobius"/>
    </source>
</evidence>
<protein>
    <submittedName>
        <fullName evidence="3">Uncharacterized protein</fullName>
    </submittedName>
</protein>
<feature type="transmembrane region" description="Helical" evidence="1">
    <location>
        <begin position="132"/>
        <end position="156"/>
    </location>
</feature>
<feature type="non-terminal residue" evidence="3">
    <location>
        <position position="1"/>
    </location>
</feature>
<gene>
    <name evidence="3" type="ORF">WOLCODRAFT_83447</name>
</gene>
<feature type="transmembrane region" description="Helical" evidence="1">
    <location>
        <begin position="57"/>
        <end position="81"/>
    </location>
</feature>
<evidence type="ECO:0000313" key="4">
    <source>
        <dbReference type="Proteomes" id="UP000218811"/>
    </source>
</evidence>
<accession>A0A2H3J4D0</accession>
<keyword evidence="1" id="KW-0812">Transmembrane</keyword>
<dbReference type="Proteomes" id="UP000218811">
    <property type="component" value="Unassembled WGS sequence"/>
</dbReference>
<feature type="transmembrane region" description="Helical" evidence="1">
    <location>
        <begin position="168"/>
        <end position="185"/>
    </location>
</feature>
<keyword evidence="4" id="KW-1185">Reference proteome</keyword>
<keyword evidence="2" id="KW-0732">Signal</keyword>